<dbReference type="Pfam" id="PF13545">
    <property type="entry name" value="HTH_Crp_2"/>
    <property type="match status" value="1"/>
</dbReference>
<evidence type="ECO:0000256" key="1">
    <source>
        <dbReference type="ARBA" id="ARBA00023015"/>
    </source>
</evidence>
<keyword evidence="1" id="KW-0805">Transcription regulation</keyword>
<keyword evidence="7" id="KW-1185">Reference proteome</keyword>
<dbReference type="Pfam" id="PF00027">
    <property type="entry name" value="cNMP_binding"/>
    <property type="match status" value="1"/>
</dbReference>
<dbReference type="SUPFAM" id="SSF46785">
    <property type="entry name" value="Winged helix' DNA-binding domain"/>
    <property type="match status" value="1"/>
</dbReference>
<keyword evidence="2" id="KW-0238">DNA-binding</keyword>
<dbReference type="InterPro" id="IPR036390">
    <property type="entry name" value="WH_DNA-bd_sf"/>
</dbReference>
<dbReference type="Gene3D" id="2.60.120.10">
    <property type="entry name" value="Jelly Rolls"/>
    <property type="match status" value="1"/>
</dbReference>
<accession>A0A560KI98</accession>
<proteinExistence type="predicted"/>
<reference evidence="6 7" key="1">
    <citation type="submission" date="2019-06" db="EMBL/GenBank/DDBJ databases">
        <title>Genomic Encyclopedia of Type Strains, Phase IV (KMG-V): Genome sequencing to study the core and pangenomes of soil and plant-associated prokaryotes.</title>
        <authorList>
            <person name="Whitman W."/>
        </authorList>
    </citation>
    <scope>NUCLEOTIDE SEQUENCE [LARGE SCALE GENOMIC DNA]</scope>
    <source>
        <strain evidence="6 7">BR 10556</strain>
    </source>
</reference>
<dbReference type="InterPro" id="IPR012318">
    <property type="entry name" value="HTH_CRP"/>
</dbReference>
<dbReference type="FunFam" id="2.60.120.10:FF:000216">
    <property type="entry name" value="Crp/Fnr family transcriptional regulator"/>
    <property type="match status" value="1"/>
</dbReference>
<dbReference type="EMBL" id="VITW01000002">
    <property type="protein sequence ID" value="TWB81824.1"/>
    <property type="molecule type" value="Genomic_DNA"/>
</dbReference>
<evidence type="ECO:0000259" key="4">
    <source>
        <dbReference type="PROSITE" id="PS50042"/>
    </source>
</evidence>
<gene>
    <name evidence="6" type="ORF">FBZ95_1021052</name>
</gene>
<dbReference type="PROSITE" id="PS51063">
    <property type="entry name" value="HTH_CRP_2"/>
    <property type="match status" value="1"/>
</dbReference>
<dbReference type="SMART" id="SM00100">
    <property type="entry name" value="cNMP"/>
    <property type="match status" value="1"/>
</dbReference>
<dbReference type="GO" id="GO:0003700">
    <property type="term" value="F:DNA-binding transcription factor activity"/>
    <property type="evidence" value="ECO:0007669"/>
    <property type="project" value="TreeGrafter"/>
</dbReference>
<dbReference type="PROSITE" id="PS50042">
    <property type="entry name" value="CNMP_BINDING_3"/>
    <property type="match status" value="1"/>
</dbReference>
<dbReference type="Proteomes" id="UP000315914">
    <property type="component" value="Unassembled WGS sequence"/>
</dbReference>
<dbReference type="InterPro" id="IPR036388">
    <property type="entry name" value="WH-like_DNA-bd_sf"/>
</dbReference>
<dbReference type="InterPro" id="IPR018490">
    <property type="entry name" value="cNMP-bd_dom_sf"/>
</dbReference>
<dbReference type="STRING" id="1399419.A5906_12370"/>
<dbReference type="GO" id="GO:0005829">
    <property type="term" value="C:cytosol"/>
    <property type="evidence" value="ECO:0007669"/>
    <property type="project" value="TreeGrafter"/>
</dbReference>
<dbReference type="InterPro" id="IPR050397">
    <property type="entry name" value="Env_Response_Regulators"/>
</dbReference>
<evidence type="ECO:0000313" key="7">
    <source>
        <dbReference type="Proteomes" id="UP000315914"/>
    </source>
</evidence>
<evidence type="ECO:0000259" key="5">
    <source>
        <dbReference type="PROSITE" id="PS51063"/>
    </source>
</evidence>
<evidence type="ECO:0000256" key="2">
    <source>
        <dbReference type="ARBA" id="ARBA00023125"/>
    </source>
</evidence>
<protein>
    <submittedName>
        <fullName evidence="6">CRP-like cAMP-binding protein</fullName>
    </submittedName>
</protein>
<evidence type="ECO:0000256" key="3">
    <source>
        <dbReference type="ARBA" id="ARBA00023163"/>
    </source>
</evidence>
<dbReference type="GO" id="GO:0003677">
    <property type="term" value="F:DNA binding"/>
    <property type="evidence" value="ECO:0007669"/>
    <property type="project" value="UniProtKB-KW"/>
</dbReference>
<feature type="domain" description="Cyclic nucleotide-binding" evidence="4">
    <location>
        <begin position="32"/>
        <end position="132"/>
    </location>
</feature>
<dbReference type="InterPro" id="IPR014710">
    <property type="entry name" value="RmlC-like_jellyroll"/>
</dbReference>
<keyword evidence="3" id="KW-0804">Transcription</keyword>
<sequence length="290" mass="31540">MVNETDSTRRSLGTRPQRDIVSVHRKEFGNRLLAALPPADLGLLIPHFQRVSFEPDAVLVRSGDDLDPVYFPHSGAIAFMLDMPDGQTVATTLMGREGALASFSVLGPSPSSVTAIARIAGTASVISAAKFRAAHAQSAAIRNVVQVHARAVLLQLQHVAACNALHRVDGRMARWLLQLHDRVPEDLLPVTHETLAQLVGVRRTTVTLTMSKLREAGAVPSDGRGFVEIDRARLERVACDCYALMQRNIDRMYCQELAPPHRTHAPPRERTIVASDGAGGEFKAVSRAGR</sequence>
<dbReference type="Gene3D" id="1.10.10.10">
    <property type="entry name" value="Winged helix-like DNA-binding domain superfamily/Winged helix DNA-binding domain"/>
    <property type="match status" value="1"/>
</dbReference>
<dbReference type="SUPFAM" id="SSF51206">
    <property type="entry name" value="cAMP-binding domain-like"/>
    <property type="match status" value="1"/>
</dbReference>
<dbReference type="CDD" id="cd00038">
    <property type="entry name" value="CAP_ED"/>
    <property type="match status" value="1"/>
</dbReference>
<feature type="domain" description="HTH crp-type" evidence="5">
    <location>
        <begin position="166"/>
        <end position="233"/>
    </location>
</feature>
<dbReference type="InterPro" id="IPR000595">
    <property type="entry name" value="cNMP-bd_dom"/>
</dbReference>
<dbReference type="AlphaFoldDB" id="A0A560KI98"/>
<dbReference type="PANTHER" id="PTHR24567">
    <property type="entry name" value="CRP FAMILY TRANSCRIPTIONAL REGULATORY PROTEIN"/>
    <property type="match status" value="1"/>
</dbReference>
<name>A0A560KI98_9BRAD</name>
<evidence type="ECO:0000313" key="6">
    <source>
        <dbReference type="EMBL" id="TWB81824.1"/>
    </source>
</evidence>
<dbReference type="FunFam" id="1.10.10.10:FF:000474">
    <property type="entry name" value="Putative transcriptional regulator, Crp/Fnr family"/>
    <property type="match status" value="1"/>
</dbReference>
<dbReference type="PANTHER" id="PTHR24567:SF74">
    <property type="entry name" value="HTH-TYPE TRANSCRIPTIONAL REGULATOR ARCR"/>
    <property type="match status" value="1"/>
</dbReference>
<organism evidence="6 7">
    <name type="scientific">Bradyrhizobium sacchari</name>
    <dbReference type="NCBI Taxonomy" id="1399419"/>
    <lineage>
        <taxon>Bacteria</taxon>
        <taxon>Pseudomonadati</taxon>
        <taxon>Pseudomonadota</taxon>
        <taxon>Alphaproteobacteria</taxon>
        <taxon>Hyphomicrobiales</taxon>
        <taxon>Nitrobacteraceae</taxon>
        <taxon>Bradyrhizobium</taxon>
    </lineage>
</organism>
<comment type="caution">
    <text evidence="6">The sequence shown here is derived from an EMBL/GenBank/DDBJ whole genome shotgun (WGS) entry which is preliminary data.</text>
</comment>